<dbReference type="InterPro" id="IPR043502">
    <property type="entry name" value="DNA/RNA_pol_sf"/>
</dbReference>
<name>A0ABP8ZBR2_9ACTN</name>
<evidence type="ECO:0000313" key="3">
    <source>
        <dbReference type="EMBL" id="GAA4752149.1"/>
    </source>
</evidence>
<comment type="caution">
    <text evidence="3">The sequence shown here is derived from an EMBL/GenBank/DDBJ whole genome shotgun (WGS) entry which is preliminary data.</text>
</comment>
<keyword evidence="1" id="KW-0227">DNA damage</keyword>
<evidence type="ECO:0000256" key="1">
    <source>
        <dbReference type="ARBA" id="ARBA00022763"/>
    </source>
</evidence>
<proteinExistence type="predicted"/>
<organism evidence="3 4">
    <name type="scientific">Nocardioides endophyticus</name>
    <dbReference type="NCBI Taxonomy" id="1353775"/>
    <lineage>
        <taxon>Bacteria</taxon>
        <taxon>Bacillati</taxon>
        <taxon>Actinomycetota</taxon>
        <taxon>Actinomycetes</taxon>
        <taxon>Propionibacteriales</taxon>
        <taxon>Nocardioidaceae</taxon>
        <taxon>Nocardioides</taxon>
    </lineage>
</organism>
<dbReference type="Gene3D" id="3.40.1170.60">
    <property type="match status" value="1"/>
</dbReference>
<dbReference type="InterPro" id="IPR001126">
    <property type="entry name" value="UmuC"/>
</dbReference>
<gene>
    <name evidence="3" type="ORF">GCM10023350_41760</name>
</gene>
<dbReference type="SUPFAM" id="SSF56672">
    <property type="entry name" value="DNA/RNA polymerases"/>
    <property type="match status" value="1"/>
</dbReference>
<keyword evidence="4" id="KW-1185">Reference proteome</keyword>
<dbReference type="RefSeq" id="WP_345528941.1">
    <property type="nucleotide sequence ID" value="NZ_BAABKN010000027.1"/>
</dbReference>
<dbReference type="PANTHER" id="PTHR35369:SF2">
    <property type="entry name" value="BLR3025 PROTEIN"/>
    <property type="match status" value="1"/>
</dbReference>
<protein>
    <submittedName>
        <fullName evidence="3">DNA polymerase Y family protein</fullName>
    </submittedName>
</protein>
<evidence type="ECO:0000259" key="2">
    <source>
        <dbReference type="Pfam" id="PF00817"/>
    </source>
</evidence>
<dbReference type="EMBL" id="BAABKN010000027">
    <property type="protein sequence ID" value="GAA4752149.1"/>
    <property type="molecule type" value="Genomic_DNA"/>
</dbReference>
<dbReference type="Proteomes" id="UP001499882">
    <property type="component" value="Unassembled WGS sequence"/>
</dbReference>
<feature type="domain" description="UmuC" evidence="2">
    <location>
        <begin position="25"/>
        <end position="142"/>
    </location>
</feature>
<dbReference type="CDD" id="cd03468">
    <property type="entry name" value="PolY_like"/>
    <property type="match status" value="1"/>
</dbReference>
<accession>A0ABP8ZBR2</accession>
<reference evidence="4" key="1">
    <citation type="journal article" date="2019" name="Int. J. Syst. Evol. Microbiol.">
        <title>The Global Catalogue of Microorganisms (GCM) 10K type strain sequencing project: providing services to taxonomists for standard genome sequencing and annotation.</title>
        <authorList>
            <consortium name="The Broad Institute Genomics Platform"/>
            <consortium name="The Broad Institute Genome Sequencing Center for Infectious Disease"/>
            <person name="Wu L."/>
            <person name="Ma J."/>
        </authorList>
    </citation>
    <scope>NUCLEOTIDE SEQUENCE [LARGE SCALE GENOMIC DNA]</scope>
    <source>
        <strain evidence="4">JCM 18532</strain>
    </source>
</reference>
<dbReference type="PANTHER" id="PTHR35369">
    <property type="entry name" value="BLR3025 PROTEIN-RELATED"/>
    <property type="match status" value="1"/>
</dbReference>
<dbReference type="Pfam" id="PF00817">
    <property type="entry name" value="IMS"/>
    <property type="match status" value="1"/>
</dbReference>
<sequence length="520" mass="56166">MRVMVIWCPDWPVVAALADEGQPTHLPAAVFHANLVQAGNAAARALGVRRGMRRRDAQARCPELKVYAATPERDARRFETVLAAVEEQHPGVAPLRPGMAALRAPKRVSGGEPAAAALLAERLVGLGVWDSRVGVADELFTAEQAARHATEQDCHVVAPGRSIAFLRELPVDVIEDLDAISLLKRLGIRSLGELADLPAAAVRDRFGSKVAWVHRVVGGAGAVPLTTRTPPPELARHVDFEPPLDNAETISFSVRQTADRVVAGLAAQQLVCTEVRIEAFCEGSSYAGDMAGPASARDWLHPRWFTAADLVDRLHWQLQGAMRNMASRAGEIRSPVSRVLFTPVTVVPDAVHADGLWGGTDERVQRGIARVQGMLGHEAVVVPVLQGGRGPADRQALVPWGERPTGLRPAGHPWPGSIPPPAPARVFGSPWPAEVVGPGGRPVAVGERGAVLGEPTRFRPEPRGGWHPVASWAGPWVVEELWWEKGTRRVARFQMVGVDGRAWLMTWEAPGSWWTEAAYD</sequence>
<evidence type="ECO:0000313" key="4">
    <source>
        <dbReference type="Proteomes" id="UP001499882"/>
    </source>
</evidence>
<dbReference type="InterPro" id="IPR050356">
    <property type="entry name" value="SulA_CellDiv_inhibitor"/>
</dbReference>